<evidence type="ECO:0000313" key="4">
    <source>
        <dbReference type="EMBL" id="SDJ88009.1"/>
    </source>
</evidence>
<protein>
    <submittedName>
        <fullName evidence="4">Predicted amidohydrolase</fullName>
    </submittedName>
</protein>
<dbReference type="SUPFAM" id="SSF56317">
    <property type="entry name" value="Carbon-nitrogen hydrolase"/>
    <property type="match status" value="1"/>
</dbReference>
<dbReference type="InterPro" id="IPR050345">
    <property type="entry name" value="Aliph_Amidase/BUP"/>
</dbReference>
<sequence>MSNGAMSSGPMSNGQSSAGPIRVACCQVSLAVGDTPGNLARLRAAVTRAADAGARIVVLPELANTGYMFEDLAELRAAAEPLDGASVRQWEALARELDLVIVAGFAEAGDDGLVYNSAVLVDKTGLRARYRKAHLWDREKDNLFSAGSDAPPVVDTAFGRIGVLICYDLEFPEWVRSAALEGAELLCCPVNWPLYPRPAGERPTEIVKVQAGATVNRMFIAAADRAGQERGQDWLGGSVIVDADGFPLTPISLGEETLVLATVDLAEARAKGISDRNDVHADRRPALYTRLTQH</sequence>
<dbReference type="Pfam" id="PF00795">
    <property type="entry name" value="CN_hydrolase"/>
    <property type="match status" value="1"/>
</dbReference>
<gene>
    <name evidence="4" type="ORF">SAMN05216282_101160</name>
</gene>
<evidence type="ECO:0000313" key="5">
    <source>
        <dbReference type="Proteomes" id="UP000198701"/>
    </source>
</evidence>
<dbReference type="InterPro" id="IPR003010">
    <property type="entry name" value="C-N_Hydrolase"/>
</dbReference>
<evidence type="ECO:0000256" key="2">
    <source>
        <dbReference type="ARBA" id="ARBA00022801"/>
    </source>
</evidence>
<proteinExistence type="inferred from homology"/>
<reference evidence="4 5" key="1">
    <citation type="submission" date="2016-10" db="EMBL/GenBank/DDBJ databases">
        <authorList>
            <person name="de Groot N.N."/>
        </authorList>
    </citation>
    <scope>NUCLEOTIDE SEQUENCE [LARGE SCALE GENOMIC DNA]</scope>
    <source>
        <strain evidence="4 5">CGMCC 1.5382</strain>
    </source>
</reference>
<organism evidence="4 5">
    <name type="scientific">Cryobacterium psychrotolerans</name>
    <dbReference type="NCBI Taxonomy" id="386301"/>
    <lineage>
        <taxon>Bacteria</taxon>
        <taxon>Bacillati</taxon>
        <taxon>Actinomycetota</taxon>
        <taxon>Actinomycetes</taxon>
        <taxon>Micrococcales</taxon>
        <taxon>Microbacteriaceae</taxon>
        <taxon>Cryobacterium</taxon>
    </lineage>
</organism>
<keyword evidence="5" id="KW-1185">Reference proteome</keyword>
<dbReference type="AlphaFoldDB" id="A0A1G8XBF0"/>
<feature type="domain" description="CN hydrolase" evidence="3">
    <location>
        <begin position="21"/>
        <end position="265"/>
    </location>
</feature>
<evidence type="ECO:0000256" key="1">
    <source>
        <dbReference type="ARBA" id="ARBA00010613"/>
    </source>
</evidence>
<dbReference type="GO" id="GO:0050126">
    <property type="term" value="F:N-carbamoylputrescine amidase activity"/>
    <property type="evidence" value="ECO:0007669"/>
    <property type="project" value="TreeGrafter"/>
</dbReference>
<keyword evidence="2 4" id="KW-0378">Hydrolase</keyword>
<dbReference type="InterPro" id="IPR036526">
    <property type="entry name" value="C-N_Hydrolase_sf"/>
</dbReference>
<dbReference type="CDD" id="cd07580">
    <property type="entry name" value="nitrilase_2"/>
    <property type="match status" value="1"/>
</dbReference>
<dbReference type="GO" id="GO:0033388">
    <property type="term" value="P:putrescine biosynthetic process from arginine"/>
    <property type="evidence" value="ECO:0007669"/>
    <property type="project" value="TreeGrafter"/>
</dbReference>
<evidence type="ECO:0000259" key="3">
    <source>
        <dbReference type="PROSITE" id="PS50263"/>
    </source>
</evidence>
<comment type="similarity">
    <text evidence="1">Belongs to the carbon-nitrogen hydrolase superfamily. NIT1/NIT2 family.</text>
</comment>
<dbReference type="PROSITE" id="PS50263">
    <property type="entry name" value="CN_HYDROLASE"/>
    <property type="match status" value="1"/>
</dbReference>
<accession>A0A1G8XBF0</accession>
<dbReference type="EMBL" id="FNFU01000001">
    <property type="protein sequence ID" value="SDJ88009.1"/>
    <property type="molecule type" value="Genomic_DNA"/>
</dbReference>
<dbReference type="Gene3D" id="3.60.110.10">
    <property type="entry name" value="Carbon-nitrogen hydrolase"/>
    <property type="match status" value="1"/>
</dbReference>
<name>A0A1G8XBF0_9MICO</name>
<dbReference type="PROSITE" id="PS01227">
    <property type="entry name" value="UPF0012"/>
    <property type="match status" value="1"/>
</dbReference>
<dbReference type="Proteomes" id="UP000198701">
    <property type="component" value="Unassembled WGS sequence"/>
</dbReference>
<dbReference type="PANTHER" id="PTHR43674">
    <property type="entry name" value="NITRILASE C965.09-RELATED"/>
    <property type="match status" value="1"/>
</dbReference>
<dbReference type="STRING" id="386301.SAMN05216282_101160"/>
<dbReference type="PANTHER" id="PTHR43674:SF2">
    <property type="entry name" value="BETA-UREIDOPROPIONASE"/>
    <property type="match status" value="1"/>
</dbReference>
<dbReference type="InterPro" id="IPR001110">
    <property type="entry name" value="UPF0012_CS"/>
</dbReference>